<sequence>MVVSEVVPVVAVLGRGVVDAADPVLTADDLGLTRGDGCFDSARVVTAPSGAARVVDLDEHLARLAASAAAMAIDPPTHEQWRHLVTQALAAWSTPGEAVLKLLLTRGREWRPSGSTAIVTITHRGPALPTTRGGAHTPPRSITAVTLSRGHPSDAFTDAPWLLGGIKTLSYAVNAAATREARRRGADDVIFTTTDGFALDGPTSGLVVARDGVLTSTPTGATGILESVTVAAILEAARGDGLGAAYDLVPVPDLYTADAVWLVSSGRGPVLVTVLDGRALRVDDDLAAKVSRYAGF</sequence>
<dbReference type="InterPro" id="IPR001544">
    <property type="entry name" value="Aminotrans_IV"/>
</dbReference>
<dbReference type="InterPro" id="IPR043132">
    <property type="entry name" value="BCAT-like_C"/>
</dbReference>
<keyword evidence="2" id="KW-0456">Lyase</keyword>
<dbReference type="GO" id="GO:0016829">
    <property type="term" value="F:lyase activity"/>
    <property type="evidence" value="ECO:0007669"/>
    <property type="project" value="UniProtKB-KW"/>
</dbReference>
<dbReference type="Gene3D" id="3.30.470.10">
    <property type="match status" value="1"/>
</dbReference>
<dbReference type="PANTHER" id="PTHR42743:SF11">
    <property type="entry name" value="AMINODEOXYCHORISMATE LYASE"/>
    <property type="match status" value="1"/>
</dbReference>
<dbReference type="Proteomes" id="UP001500945">
    <property type="component" value="Unassembled WGS sequence"/>
</dbReference>
<evidence type="ECO:0000313" key="2">
    <source>
        <dbReference type="EMBL" id="GAA4407600.1"/>
    </source>
</evidence>
<proteinExistence type="inferred from homology"/>
<dbReference type="Gene3D" id="3.20.10.10">
    <property type="entry name" value="D-amino Acid Aminotransferase, subunit A, domain 2"/>
    <property type="match status" value="1"/>
</dbReference>
<keyword evidence="3" id="KW-1185">Reference proteome</keyword>
<accession>A0ABP8KJ67</accession>
<dbReference type="PANTHER" id="PTHR42743">
    <property type="entry name" value="AMINO-ACID AMINOTRANSFERASE"/>
    <property type="match status" value="1"/>
</dbReference>
<dbReference type="InterPro" id="IPR043131">
    <property type="entry name" value="BCAT-like_N"/>
</dbReference>
<dbReference type="EMBL" id="BAABGM010000015">
    <property type="protein sequence ID" value="GAA4407600.1"/>
    <property type="molecule type" value="Genomic_DNA"/>
</dbReference>
<comment type="similarity">
    <text evidence="1">Belongs to the class-IV pyridoxal-phosphate-dependent aminotransferase family.</text>
</comment>
<organism evidence="2 3">
    <name type="scientific">Fodinibacter luteus</name>
    <dbReference type="NCBI Taxonomy" id="552064"/>
    <lineage>
        <taxon>Bacteria</taxon>
        <taxon>Bacillati</taxon>
        <taxon>Actinomycetota</taxon>
        <taxon>Actinomycetes</taxon>
        <taxon>Micrococcales</taxon>
        <taxon>Intrasporangiaceae</taxon>
        <taxon>Fodinibacter (ex Wang et al. 2009)</taxon>
    </lineage>
</organism>
<name>A0ABP8KJ67_9MICO</name>
<dbReference type="InterPro" id="IPR036038">
    <property type="entry name" value="Aminotransferase-like"/>
</dbReference>
<reference evidence="3" key="1">
    <citation type="journal article" date="2019" name="Int. J. Syst. Evol. Microbiol.">
        <title>The Global Catalogue of Microorganisms (GCM) 10K type strain sequencing project: providing services to taxonomists for standard genome sequencing and annotation.</title>
        <authorList>
            <consortium name="The Broad Institute Genomics Platform"/>
            <consortium name="The Broad Institute Genome Sequencing Center for Infectious Disease"/>
            <person name="Wu L."/>
            <person name="Ma J."/>
        </authorList>
    </citation>
    <scope>NUCLEOTIDE SEQUENCE [LARGE SCALE GENOMIC DNA]</scope>
    <source>
        <strain evidence="3">JCM 17809</strain>
    </source>
</reference>
<gene>
    <name evidence="2" type="ORF">GCM10023168_23810</name>
</gene>
<dbReference type="Pfam" id="PF01063">
    <property type="entry name" value="Aminotran_4"/>
    <property type="match status" value="1"/>
</dbReference>
<evidence type="ECO:0000256" key="1">
    <source>
        <dbReference type="ARBA" id="ARBA00009320"/>
    </source>
</evidence>
<dbReference type="InterPro" id="IPR050571">
    <property type="entry name" value="Class-IV_PLP-Dep_Aminotrnsfr"/>
</dbReference>
<dbReference type="NCBIfam" id="NF005888">
    <property type="entry name" value="PRK07849.1-3"/>
    <property type="match status" value="1"/>
</dbReference>
<dbReference type="SUPFAM" id="SSF56752">
    <property type="entry name" value="D-aminoacid aminotransferase-like PLP-dependent enzymes"/>
    <property type="match status" value="1"/>
</dbReference>
<comment type="caution">
    <text evidence="2">The sequence shown here is derived from an EMBL/GenBank/DDBJ whole genome shotgun (WGS) entry which is preliminary data.</text>
</comment>
<protein>
    <submittedName>
        <fullName evidence="2">Aminodeoxychorismate lyase</fullName>
    </submittedName>
</protein>
<evidence type="ECO:0000313" key="3">
    <source>
        <dbReference type="Proteomes" id="UP001500945"/>
    </source>
</evidence>